<evidence type="ECO:0000313" key="5">
    <source>
        <dbReference type="EMBL" id="BAH75430.1"/>
    </source>
</evidence>
<dbReference type="GO" id="GO:0005524">
    <property type="term" value="F:ATP binding"/>
    <property type="evidence" value="ECO:0007669"/>
    <property type="project" value="InterPro"/>
</dbReference>
<dbReference type="SUPFAM" id="SSF56801">
    <property type="entry name" value="Acetyl-CoA synthetase-like"/>
    <property type="match status" value="1"/>
</dbReference>
<dbReference type="RefSeq" id="WP_015860625.1">
    <property type="nucleotide sequence ID" value="NC_012796.1"/>
</dbReference>
<feature type="domain" description="AMP-dependent synthetase/ligase" evidence="3">
    <location>
        <begin position="21"/>
        <end position="359"/>
    </location>
</feature>
<name>C4XR85_SOLM1</name>
<protein>
    <submittedName>
        <fullName evidence="5">Benzoate-CoA ligase</fullName>
    </submittedName>
</protein>
<organism evidence="5 6">
    <name type="scientific">Solidesulfovibrio magneticus (strain ATCC 700980 / DSM 13731 / RS-1)</name>
    <name type="common">Desulfovibrio magneticus</name>
    <dbReference type="NCBI Taxonomy" id="573370"/>
    <lineage>
        <taxon>Bacteria</taxon>
        <taxon>Pseudomonadati</taxon>
        <taxon>Thermodesulfobacteriota</taxon>
        <taxon>Desulfovibrionia</taxon>
        <taxon>Desulfovibrionales</taxon>
        <taxon>Desulfovibrionaceae</taxon>
        <taxon>Solidesulfovibrio</taxon>
    </lineage>
</organism>
<dbReference type="GO" id="GO:0016878">
    <property type="term" value="F:acid-thiol ligase activity"/>
    <property type="evidence" value="ECO:0007669"/>
    <property type="project" value="TreeGrafter"/>
</dbReference>
<dbReference type="InterPro" id="IPR000873">
    <property type="entry name" value="AMP-dep_synth/lig_dom"/>
</dbReference>
<evidence type="ECO:0000259" key="3">
    <source>
        <dbReference type="Pfam" id="PF00501"/>
    </source>
</evidence>
<keyword evidence="2" id="KW-0472">Membrane</keyword>
<dbReference type="Pfam" id="PF13193">
    <property type="entry name" value="AMP-binding_C"/>
    <property type="match status" value="1"/>
</dbReference>
<dbReference type="KEGG" id="dma:DMR_19390"/>
<keyword evidence="6" id="KW-1185">Reference proteome</keyword>
<proteinExistence type="predicted"/>
<dbReference type="eggNOG" id="COG0365">
    <property type="taxonomic scope" value="Bacteria"/>
</dbReference>
<dbReference type="Pfam" id="PF00501">
    <property type="entry name" value="AMP-binding"/>
    <property type="match status" value="1"/>
</dbReference>
<keyword evidence="2" id="KW-0812">Transmembrane</keyword>
<dbReference type="Proteomes" id="UP000009071">
    <property type="component" value="Chromosome"/>
</dbReference>
<dbReference type="InterPro" id="IPR045851">
    <property type="entry name" value="AMP-bd_C_sf"/>
</dbReference>
<sequence>MRDGENAARAILDAGLAFGAERPAYLWGDAVLPYGALDARARRFAAFLAARAIAPGERVLLVLPDTPAFAVAFLGAMLAGACPVPLNTNLTTEDYAFLRDDAGARLVVTVAGHTALGAVTQDVQGVCCNDLGPPEIKNFSSELAAHPANDALPGFMLYSSGSTGRPKGVPHHQRDLLIPSATWGHLLGLSGRDIVFSSSKCFFAYGLLANLALPLAVGASVVLFPGKPGPGEVFDILAGRSPTAFFGVPTLYNLMIRTFEPGLRQHVPAICFSAGEALPGVLHEIWLELTGREILDGIGSTEAFNVFIANSKGASRAGFAGRPVPGFETRLVDDGGAEVAPGTEGNLLIRGPGLCRGYWNRPDKTRETMLEDGWMRTGDVFVEKDGWFAHLGRSDDMLKSGGQWVSPVAVEEALLRHPAVAECAVAARRVNGLDVVCAYVTPVPDAGPEKALGAAWREFLRACLPEHMCPALFVCVPQLPKTATGKVQRFKLRQL</sequence>
<dbReference type="PANTHER" id="PTHR43352">
    <property type="entry name" value="ACETYL-COA SYNTHETASE"/>
    <property type="match status" value="1"/>
</dbReference>
<evidence type="ECO:0000259" key="4">
    <source>
        <dbReference type="Pfam" id="PF13193"/>
    </source>
</evidence>
<feature type="domain" description="AMP-binding enzyme C-terminal" evidence="4">
    <location>
        <begin position="410"/>
        <end position="486"/>
    </location>
</feature>
<keyword evidence="2" id="KW-1133">Transmembrane helix</keyword>
<accession>C4XR85</accession>
<dbReference type="NCBIfam" id="TIGR02262">
    <property type="entry name" value="benz_CoA_lig"/>
    <property type="match status" value="1"/>
</dbReference>
<evidence type="ECO:0000256" key="1">
    <source>
        <dbReference type="ARBA" id="ARBA00022598"/>
    </source>
</evidence>
<reference evidence="5 6" key="1">
    <citation type="journal article" date="2009" name="Genome Res.">
        <title>Whole genome sequence of Desulfovibrio magneticus strain RS-1 revealed common gene clusters in magnetotactic bacteria.</title>
        <authorList>
            <person name="Nakazawa H."/>
            <person name="Arakaki A."/>
            <person name="Narita-Yamada S."/>
            <person name="Yashiro I."/>
            <person name="Jinno K."/>
            <person name="Aoki N."/>
            <person name="Tsuruyama A."/>
            <person name="Okamura Y."/>
            <person name="Tanikawa S."/>
            <person name="Fujita N."/>
            <person name="Takeyama H."/>
            <person name="Matsunaga T."/>
        </authorList>
    </citation>
    <scope>NUCLEOTIDE SEQUENCE [LARGE SCALE GENOMIC DNA]</scope>
    <source>
        <strain evidence="6">ATCC 700980 / DSM 13731 / RS-1</strain>
    </source>
</reference>
<dbReference type="Gene3D" id="3.40.50.12780">
    <property type="entry name" value="N-terminal domain of ligase-like"/>
    <property type="match status" value="1"/>
</dbReference>
<dbReference type="OrthoDB" id="9799237at2"/>
<dbReference type="EMBL" id="AP010904">
    <property type="protein sequence ID" value="BAH75430.1"/>
    <property type="molecule type" value="Genomic_DNA"/>
</dbReference>
<dbReference type="InterPro" id="IPR025110">
    <property type="entry name" value="AMP-bd_C"/>
</dbReference>
<dbReference type="Gene3D" id="3.30.300.30">
    <property type="match status" value="1"/>
</dbReference>
<dbReference type="GO" id="GO:0016405">
    <property type="term" value="F:CoA-ligase activity"/>
    <property type="evidence" value="ECO:0007669"/>
    <property type="project" value="InterPro"/>
</dbReference>
<dbReference type="PANTHER" id="PTHR43352:SF1">
    <property type="entry name" value="ANTHRANILATE--COA LIGASE"/>
    <property type="match status" value="1"/>
</dbReference>
<gene>
    <name evidence="5" type="ordered locus">DMR_19390</name>
</gene>
<dbReference type="InterPro" id="IPR011957">
    <property type="entry name" value="Benz_CoA_lig"/>
</dbReference>
<evidence type="ECO:0000256" key="2">
    <source>
        <dbReference type="SAM" id="Phobius"/>
    </source>
</evidence>
<keyword evidence="1 5" id="KW-0436">Ligase</keyword>
<dbReference type="HOGENOM" id="CLU_000022_59_10_7"/>
<dbReference type="GO" id="GO:0044550">
    <property type="term" value="P:secondary metabolite biosynthetic process"/>
    <property type="evidence" value="ECO:0007669"/>
    <property type="project" value="TreeGrafter"/>
</dbReference>
<feature type="transmembrane region" description="Helical" evidence="2">
    <location>
        <begin position="202"/>
        <end position="224"/>
    </location>
</feature>
<dbReference type="InterPro" id="IPR042099">
    <property type="entry name" value="ANL_N_sf"/>
</dbReference>
<dbReference type="PROSITE" id="PS00455">
    <property type="entry name" value="AMP_BINDING"/>
    <property type="match status" value="1"/>
</dbReference>
<evidence type="ECO:0000313" key="6">
    <source>
        <dbReference type="Proteomes" id="UP000009071"/>
    </source>
</evidence>
<dbReference type="AlphaFoldDB" id="C4XR85"/>
<dbReference type="InterPro" id="IPR020845">
    <property type="entry name" value="AMP-binding_CS"/>
</dbReference>
<dbReference type="STRING" id="573370.DMR_19390"/>